<dbReference type="RefSeq" id="WP_344969061.1">
    <property type="nucleotide sequence ID" value="NZ_BAAAVI010000007.1"/>
</dbReference>
<proteinExistence type="predicted"/>
<protein>
    <submittedName>
        <fullName evidence="3">Uncharacterized protein</fullName>
    </submittedName>
</protein>
<dbReference type="Proteomes" id="UP001500831">
    <property type="component" value="Unassembled WGS sequence"/>
</dbReference>
<reference evidence="4" key="1">
    <citation type="journal article" date="2019" name="Int. J. Syst. Evol. Microbiol.">
        <title>The Global Catalogue of Microorganisms (GCM) 10K type strain sequencing project: providing services to taxonomists for standard genome sequencing and annotation.</title>
        <authorList>
            <consortium name="The Broad Institute Genomics Platform"/>
            <consortium name="The Broad Institute Genome Sequencing Center for Infectious Disease"/>
            <person name="Wu L."/>
            <person name="Ma J."/>
        </authorList>
    </citation>
    <scope>NUCLEOTIDE SEQUENCE [LARGE SCALE GENOMIC DNA]</scope>
    <source>
        <strain evidence="4">JCM 6242</strain>
    </source>
</reference>
<feature type="region of interest" description="Disordered" evidence="1">
    <location>
        <begin position="353"/>
        <end position="374"/>
    </location>
</feature>
<organism evidence="3 4">
    <name type="scientific">Streptosporangium fragile</name>
    <dbReference type="NCBI Taxonomy" id="46186"/>
    <lineage>
        <taxon>Bacteria</taxon>
        <taxon>Bacillati</taxon>
        <taxon>Actinomycetota</taxon>
        <taxon>Actinomycetes</taxon>
        <taxon>Streptosporangiales</taxon>
        <taxon>Streptosporangiaceae</taxon>
        <taxon>Streptosporangium</taxon>
    </lineage>
</organism>
<feature type="region of interest" description="Disordered" evidence="1">
    <location>
        <begin position="393"/>
        <end position="417"/>
    </location>
</feature>
<evidence type="ECO:0000313" key="3">
    <source>
        <dbReference type="EMBL" id="GAA2856201.1"/>
    </source>
</evidence>
<accession>A0ABP6I8I4</accession>
<sequence length="425" mass="46770">MNRSILSGRERPGALASELARSVLAGLPDPETFTPGEARRLVTLLGLAGASVARHYQEEDLTRMARPREAFATLRVGPREIPFLGYFARLADATGTGHCHRDSYASLVRWNTPTAEVSLDDHVVAVVPGSFDDTRVRTYTDEPGEVSFFELLKKSEAFERAANDILEPISDGTVDILSPEAERRARSAALLLTGLYRLNRDFAHRSPGRGGLDADHFMDVFRQFAVHWESGDVPPSGAQDAEFLRRDLLLGIAFPDYHLHVKRVFPALLEDERKALTEHMGRPPLTAVLLAELGLDGAALEAMPSARLRATLRRHPILGVWYLLLTANARIGAVHLMLAEKYLFKPQRRRDDAGLGDRPLVSNRTGTTGMDEPVLTRLARARQQHALRRLGRLHAADATRPPPAASEPTGVPAPLPTVRFLTGPA</sequence>
<keyword evidence="4" id="KW-1185">Reference proteome</keyword>
<feature type="transmembrane region" description="Helical" evidence="2">
    <location>
        <begin position="319"/>
        <end position="339"/>
    </location>
</feature>
<keyword evidence="2" id="KW-1133">Transmembrane helix</keyword>
<evidence type="ECO:0000256" key="2">
    <source>
        <dbReference type="SAM" id="Phobius"/>
    </source>
</evidence>
<dbReference type="SUPFAM" id="SSF140959">
    <property type="entry name" value="Indolic compounds 2,3-dioxygenase-like"/>
    <property type="match status" value="1"/>
</dbReference>
<comment type="caution">
    <text evidence="3">The sequence shown here is derived from an EMBL/GenBank/DDBJ whole genome shotgun (WGS) entry which is preliminary data.</text>
</comment>
<feature type="compositionally biased region" description="Pro residues" evidence="1">
    <location>
        <begin position="400"/>
        <end position="415"/>
    </location>
</feature>
<name>A0ABP6I8I4_9ACTN</name>
<dbReference type="EMBL" id="BAAAVI010000007">
    <property type="protein sequence ID" value="GAA2856201.1"/>
    <property type="molecule type" value="Genomic_DNA"/>
</dbReference>
<gene>
    <name evidence="3" type="ORF">GCM10010517_14490</name>
</gene>
<keyword evidence="2" id="KW-0472">Membrane</keyword>
<evidence type="ECO:0000313" key="4">
    <source>
        <dbReference type="Proteomes" id="UP001500831"/>
    </source>
</evidence>
<evidence type="ECO:0000256" key="1">
    <source>
        <dbReference type="SAM" id="MobiDB-lite"/>
    </source>
</evidence>
<keyword evidence="2" id="KW-0812">Transmembrane</keyword>
<dbReference type="InterPro" id="IPR037217">
    <property type="entry name" value="Trp/Indoleamine_2_3_dOase-like"/>
</dbReference>